<dbReference type="InterPro" id="IPR043133">
    <property type="entry name" value="GTP-CH-I_C/QueF"/>
</dbReference>
<evidence type="ECO:0000259" key="8">
    <source>
        <dbReference type="SMART" id="SM00905"/>
    </source>
</evidence>
<comment type="catalytic activity">
    <reaction evidence="1">
        <text>7,8-dihydroneopterin = 6-hydroxymethyl-7,8-dihydropterin + glycolaldehyde</text>
        <dbReference type="Rhea" id="RHEA:10540"/>
        <dbReference type="ChEBI" id="CHEBI:17001"/>
        <dbReference type="ChEBI" id="CHEBI:17071"/>
        <dbReference type="ChEBI" id="CHEBI:44841"/>
        <dbReference type="EC" id="4.1.2.25"/>
    </reaction>
</comment>
<dbReference type="InterPro" id="IPR006157">
    <property type="entry name" value="FolB_dom"/>
</dbReference>
<comment type="pathway">
    <text evidence="2">Cofactor biosynthesis; tetrahydrofolate biosynthesis; 2-amino-4-hydroxy-6-hydroxymethyl-7,8-dihydropteridine diphosphate from 7,8-dihydroneopterin triphosphate: step 3/4.</text>
</comment>
<evidence type="ECO:0000313" key="9">
    <source>
        <dbReference type="EMBL" id="SDI72242.1"/>
    </source>
</evidence>
<dbReference type="InterPro" id="IPR006156">
    <property type="entry name" value="Dihydroneopterin_aldolase"/>
</dbReference>
<dbReference type="PANTHER" id="PTHR42844:SF1">
    <property type="entry name" value="DIHYDRONEOPTERIN ALDOLASE 1-RELATED"/>
    <property type="match status" value="1"/>
</dbReference>
<evidence type="ECO:0000313" key="10">
    <source>
        <dbReference type="Proteomes" id="UP000199382"/>
    </source>
</evidence>
<evidence type="ECO:0000256" key="4">
    <source>
        <dbReference type="ARBA" id="ARBA00013043"/>
    </source>
</evidence>
<dbReference type="OrthoDB" id="7678026at2"/>
<keyword evidence="10" id="KW-1185">Reference proteome</keyword>
<dbReference type="SUPFAM" id="SSF55620">
    <property type="entry name" value="Tetrahydrobiopterin biosynthesis enzymes-like"/>
    <property type="match status" value="1"/>
</dbReference>
<accession>A0A1G8MWB7</accession>
<dbReference type="GO" id="GO:0046656">
    <property type="term" value="P:folic acid biosynthetic process"/>
    <property type="evidence" value="ECO:0007669"/>
    <property type="project" value="UniProtKB-KW"/>
</dbReference>
<name>A0A1G8MWB7_9RHOB</name>
<proteinExistence type="inferred from homology"/>
<reference evidence="9 10" key="1">
    <citation type="submission" date="2016-10" db="EMBL/GenBank/DDBJ databases">
        <authorList>
            <person name="de Groot N.N."/>
        </authorList>
    </citation>
    <scope>NUCLEOTIDE SEQUENCE [LARGE SCALE GENOMIC DNA]</scope>
    <source>
        <strain evidence="9 10">DSM 25294</strain>
    </source>
</reference>
<dbReference type="Gene3D" id="3.30.1130.10">
    <property type="match status" value="1"/>
</dbReference>
<dbReference type="Proteomes" id="UP000199382">
    <property type="component" value="Unassembled WGS sequence"/>
</dbReference>
<protein>
    <recommendedName>
        <fullName evidence="4">dihydroneopterin aldolase</fullName>
        <ecNumber evidence="4">4.1.2.25</ecNumber>
    </recommendedName>
    <alternativeName>
        <fullName evidence="7">7,8-dihydroneopterin aldolase</fullName>
    </alternativeName>
</protein>
<dbReference type="RefSeq" id="WP_093150510.1">
    <property type="nucleotide sequence ID" value="NZ_FNEK01000006.1"/>
</dbReference>
<organism evidence="9 10">
    <name type="scientific">Aliiruegeria lutimaris</name>
    <dbReference type="NCBI Taxonomy" id="571298"/>
    <lineage>
        <taxon>Bacteria</taxon>
        <taxon>Pseudomonadati</taxon>
        <taxon>Pseudomonadota</taxon>
        <taxon>Alphaproteobacteria</taxon>
        <taxon>Rhodobacterales</taxon>
        <taxon>Roseobacteraceae</taxon>
        <taxon>Aliiruegeria</taxon>
    </lineage>
</organism>
<evidence type="ECO:0000256" key="3">
    <source>
        <dbReference type="ARBA" id="ARBA00005708"/>
    </source>
</evidence>
<evidence type="ECO:0000256" key="5">
    <source>
        <dbReference type="ARBA" id="ARBA00022909"/>
    </source>
</evidence>
<dbReference type="SMART" id="SM00905">
    <property type="entry name" value="FolB"/>
    <property type="match status" value="1"/>
</dbReference>
<dbReference type="EMBL" id="FNEK01000006">
    <property type="protein sequence ID" value="SDI72242.1"/>
    <property type="molecule type" value="Genomic_DNA"/>
</dbReference>
<keyword evidence="6" id="KW-0456">Lyase</keyword>
<dbReference type="GO" id="GO:0005737">
    <property type="term" value="C:cytoplasm"/>
    <property type="evidence" value="ECO:0007669"/>
    <property type="project" value="TreeGrafter"/>
</dbReference>
<keyword evidence="5" id="KW-0289">Folate biosynthesis</keyword>
<gene>
    <name evidence="9" type="ORF">SAMN04488026_100672</name>
</gene>
<evidence type="ECO:0000256" key="7">
    <source>
        <dbReference type="ARBA" id="ARBA00032903"/>
    </source>
</evidence>
<evidence type="ECO:0000256" key="6">
    <source>
        <dbReference type="ARBA" id="ARBA00023239"/>
    </source>
</evidence>
<dbReference type="Pfam" id="PF02152">
    <property type="entry name" value="FolB"/>
    <property type="match status" value="1"/>
</dbReference>
<dbReference type="AlphaFoldDB" id="A0A1G8MWB7"/>
<dbReference type="EC" id="4.1.2.25" evidence="4"/>
<dbReference type="PANTHER" id="PTHR42844">
    <property type="entry name" value="DIHYDRONEOPTERIN ALDOLASE 1-RELATED"/>
    <property type="match status" value="1"/>
</dbReference>
<dbReference type="GO" id="GO:0004150">
    <property type="term" value="F:dihydroneopterin aldolase activity"/>
    <property type="evidence" value="ECO:0007669"/>
    <property type="project" value="UniProtKB-EC"/>
</dbReference>
<sequence>MTSELSLAFAHPEDRAAATAPADVPRDRIALRDYVRAVEIGAFQEERGIAQRLRFNVVVEVGRASAPLADDVDRILSYDTITEAVEGSLSEERLSLLETLAERIAERLLSEPRARRVFVRIEKLDRGPFSLGVEIERSQAQFGPVETAGTAFSRPLVVFLSNQAIADSRLPGWLDSLEALSLPVVLTVGLPGTPRPAAGSAMPQRRIDLLALEQNAWVLAARDRRCIVVESRTEITHAVHAGRIVVWAPSKIVLDSIDGPDVAPRDAAGLSAWFAGILNAERLLGLGAEVPGGDTLALADSLDL</sequence>
<feature type="domain" description="Dihydroneopterin aldolase/epimerase" evidence="8">
    <location>
        <begin position="29"/>
        <end position="137"/>
    </location>
</feature>
<evidence type="ECO:0000256" key="2">
    <source>
        <dbReference type="ARBA" id="ARBA00005013"/>
    </source>
</evidence>
<dbReference type="STRING" id="571298.SAMN04488026_100672"/>
<evidence type="ECO:0000256" key="1">
    <source>
        <dbReference type="ARBA" id="ARBA00001353"/>
    </source>
</evidence>
<comment type="similarity">
    <text evidence="3">Belongs to the DHNA family.</text>
</comment>